<sequence length="383" mass="42448">MNEFESLFRAYMNQSCSEQDKEKLFTLMADKENDARLYEVIDKVMNEAGEEIEIEGERADEILSVLQQAIPQKHKRGRIAAITRWAAAAAVVTGLGTLYWIYPSSKPSESKQQVFTARDIQPASQGAILTLGDGKQVTLDSLQKGVIANQGGTHVSLTQGTIAYDDHRAEEISYNTLSTPKGRLFHLVLPDGSDVWLNAASAVTYPTSFSGKDRVVTLRGEAYFDIKPDAKRPFSVKLADNMEVKVLGTAFNINAYENERVIATTLINGSVRVNAGNNSSILKPGYQANIAHTAPGIQVNRADTSQVLAWKNGIFNFEGADIQAVMKQLERWYDIDVQYENGIPAIVFGGKMDRNLSLSNIMRMLEISDVHCRLEGKKLIIRQ</sequence>
<keyword evidence="1" id="KW-1133">Transmembrane helix</keyword>
<dbReference type="FunFam" id="2.60.120.1440:FF:000001">
    <property type="entry name" value="Putative anti-sigma factor"/>
    <property type="match status" value="1"/>
</dbReference>
<keyword evidence="5" id="KW-1185">Reference proteome</keyword>
<dbReference type="PANTHER" id="PTHR30273:SF2">
    <property type="entry name" value="PROTEIN FECR"/>
    <property type="match status" value="1"/>
</dbReference>
<organism evidence="4 5">
    <name type="scientific">Chitinophaga niabensis</name>
    <dbReference type="NCBI Taxonomy" id="536979"/>
    <lineage>
        <taxon>Bacteria</taxon>
        <taxon>Pseudomonadati</taxon>
        <taxon>Bacteroidota</taxon>
        <taxon>Chitinophagia</taxon>
        <taxon>Chitinophagales</taxon>
        <taxon>Chitinophagaceae</taxon>
        <taxon>Chitinophaga</taxon>
    </lineage>
</organism>
<dbReference type="PIRSF" id="PIRSF018266">
    <property type="entry name" value="FecR"/>
    <property type="match status" value="1"/>
</dbReference>
<dbReference type="InterPro" id="IPR006860">
    <property type="entry name" value="FecR"/>
</dbReference>
<feature type="transmembrane region" description="Helical" evidence="1">
    <location>
        <begin position="82"/>
        <end position="102"/>
    </location>
</feature>
<reference evidence="4 5" key="1">
    <citation type="submission" date="2016-11" db="EMBL/GenBank/DDBJ databases">
        <authorList>
            <person name="Jaros S."/>
            <person name="Januszkiewicz K."/>
            <person name="Wedrychowicz H."/>
        </authorList>
    </citation>
    <scope>NUCLEOTIDE SEQUENCE [LARGE SCALE GENOMIC DNA]</scope>
    <source>
        <strain evidence="4 5">DSM 24787</strain>
    </source>
</reference>
<proteinExistence type="predicted"/>
<dbReference type="RefSeq" id="WP_074237812.1">
    <property type="nucleotide sequence ID" value="NZ_FSRA01000001.1"/>
</dbReference>
<keyword evidence="1" id="KW-0812">Transmembrane</keyword>
<dbReference type="PANTHER" id="PTHR30273">
    <property type="entry name" value="PERIPLASMIC SIGNAL SENSOR AND SIGMA FACTOR ACTIVATOR FECR-RELATED"/>
    <property type="match status" value="1"/>
</dbReference>
<dbReference type="STRING" id="536979.SAMN04488055_0657"/>
<protein>
    <submittedName>
        <fullName evidence="4">FecR protein</fullName>
    </submittedName>
</protein>
<name>A0A1N6DE06_9BACT</name>
<dbReference type="Pfam" id="PF04773">
    <property type="entry name" value="FecR"/>
    <property type="match status" value="1"/>
</dbReference>
<accession>A0A1N6DE06</accession>
<evidence type="ECO:0000313" key="5">
    <source>
        <dbReference type="Proteomes" id="UP000185003"/>
    </source>
</evidence>
<evidence type="ECO:0000259" key="3">
    <source>
        <dbReference type="Pfam" id="PF16344"/>
    </source>
</evidence>
<feature type="domain" description="FecR protein" evidence="2">
    <location>
        <begin position="176"/>
        <end position="272"/>
    </location>
</feature>
<dbReference type="GO" id="GO:0016989">
    <property type="term" value="F:sigma factor antagonist activity"/>
    <property type="evidence" value="ECO:0007669"/>
    <property type="project" value="TreeGrafter"/>
</dbReference>
<dbReference type="Pfam" id="PF16344">
    <property type="entry name" value="FecR_C"/>
    <property type="match status" value="1"/>
</dbReference>
<evidence type="ECO:0000256" key="1">
    <source>
        <dbReference type="SAM" id="Phobius"/>
    </source>
</evidence>
<dbReference type="EMBL" id="FSRA01000001">
    <property type="protein sequence ID" value="SIN69059.1"/>
    <property type="molecule type" value="Genomic_DNA"/>
</dbReference>
<evidence type="ECO:0000313" key="4">
    <source>
        <dbReference type="EMBL" id="SIN69059.1"/>
    </source>
</evidence>
<gene>
    <name evidence="4" type="ORF">SAMN04488055_0657</name>
</gene>
<dbReference type="OrthoDB" id="641696at2"/>
<dbReference type="Gene3D" id="3.55.50.30">
    <property type="match status" value="1"/>
</dbReference>
<dbReference type="Gene3D" id="2.60.120.1440">
    <property type="match status" value="1"/>
</dbReference>
<feature type="domain" description="Protein FecR C-terminal" evidence="3">
    <location>
        <begin position="315"/>
        <end position="381"/>
    </location>
</feature>
<dbReference type="InterPro" id="IPR032508">
    <property type="entry name" value="FecR_C"/>
</dbReference>
<dbReference type="InterPro" id="IPR012373">
    <property type="entry name" value="Ferrdict_sens_TM"/>
</dbReference>
<dbReference type="Proteomes" id="UP000185003">
    <property type="component" value="Unassembled WGS sequence"/>
</dbReference>
<evidence type="ECO:0000259" key="2">
    <source>
        <dbReference type="Pfam" id="PF04773"/>
    </source>
</evidence>
<keyword evidence="1" id="KW-0472">Membrane</keyword>
<dbReference type="AlphaFoldDB" id="A0A1N6DE06"/>